<keyword evidence="4 8" id="KW-0297">G-protein coupled receptor</keyword>
<comment type="subcellular location">
    <subcellularLocation>
        <location evidence="1">Membrane</location>
        <topology evidence="1">Multi-pass membrane protein</topology>
    </subcellularLocation>
</comment>
<dbReference type="InterPro" id="IPR017452">
    <property type="entry name" value="GPCR_Rhodpsn_7TM"/>
</dbReference>
<dbReference type="EnsemblMetazoa" id="G24329.16">
    <property type="protein sequence ID" value="G24329.16:cds"/>
    <property type="gene ID" value="G24329"/>
</dbReference>
<keyword evidence="7 8" id="KW-0807">Transducer</keyword>
<dbReference type="GO" id="GO:0004930">
    <property type="term" value="F:G protein-coupled receptor activity"/>
    <property type="evidence" value="ECO:0007669"/>
    <property type="project" value="UniProtKB-KW"/>
</dbReference>
<evidence type="ECO:0000256" key="4">
    <source>
        <dbReference type="ARBA" id="ARBA00023040"/>
    </source>
</evidence>
<dbReference type="GO" id="GO:0005886">
    <property type="term" value="C:plasma membrane"/>
    <property type="evidence" value="ECO:0007669"/>
    <property type="project" value="TreeGrafter"/>
</dbReference>
<proteinExistence type="inferred from homology"/>
<evidence type="ECO:0000256" key="5">
    <source>
        <dbReference type="ARBA" id="ARBA00023136"/>
    </source>
</evidence>
<dbReference type="CDD" id="cd00637">
    <property type="entry name" value="7tm_classA_rhodopsin-like"/>
    <property type="match status" value="1"/>
</dbReference>
<evidence type="ECO:0000259" key="10">
    <source>
        <dbReference type="PROSITE" id="PS50262"/>
    </source>
</evidence>
<dbReference type="PANTHER" id="PTHR24243">
    <property type="entry name" value="G-PROTEIN COUPLED RECEPTOR"/>
    <property type="match status" value="1"/>
</dbReference>
<sequence>MCGNTDGVLLLSDVITMNQSVESLQDGVYNTSGSPATAMCSKVVLNDGHVARLNSNTVDLLYIPTIVYVSVLLCVGIPGNALVAYVYTSWRRSPSRLVIIALAVFDLVNCLFTIPTEIYFILNIYLDPNPILCKVTRFFTFSMNNASSFVLLFIAVDRFKRIYKPLKPPFSNRITKTMIGISFAVAFIFSWPSLLIYGRQTFNIPLSNDTCIRVRTCLIDDDVKTSIYPLLFNIILTAGTILIDIIMISVYAYIGSRSIKAIRETNRFFPKFAFNTNDTMDFSVEYSQEAHDPIIVNRKHSQNYKKNSTATLSNDIHSKFDSLDRKGSTVTIISTKRGHSAKSSIQKADRKGRRQMLKSTFMLFLVTVLFIGSFIPYCALVFIRYSRPTYYPELSSAGKATYNVFLRSYMMSSALNPVIYSFLSSKFRKQCHRIGRKIFCFGQYQ</sequence>
<feature type="transmembrane region" description="Helical" evidence="9">
    <location>
        <begin position="138"/>
        <end position="156"/>
    </location>
</feature>
<evidence type="ECO:0000256" key="2">
    <source>
        <dbReference type="ARBA" id="ARBA00022692"/>
    </source>
</evidence>
<feature type="transmembrane region" description="Helical" evidence="9">
    <location>
        <begin position="177"/>
        <end position="197"/>
    </location>
</feature>
<evidence type="ECO:0000256" key="7">
    <source>
        <dbReference type="ARBA" id="ARBA00023224"/>
    </source>
</evidence>
<keyword evidence="2 8" id="KW-0812">Transmembrane</keyword>
<accession>A0A8W8KP34</accession>
<dbReference type="AlphaFoldDB" id="A0A8W8KP34"/>
<dbReference type="Gene3D" id="1.20.1070.10">
    <property type="entry name" value="Rhodopsin 7-helix transmembrane proteins"/>
    <property type="match status" value="1"/>
</dbReference>
<evidence type="ECO:0000256" key="3">
    <source>
        <dbReference type="ARBA" id="ARBA00022989"/>
    </source>
</evidence>
<keyword evidence="12" id="KW-1185">Reference proteome</keyword>
<keyword evidence="6 8" id="KW-0675">Receptor</keyword>
<dbReference type="InterPro" id="IPR000276">
    <property type="entry name" value="GPCR_Rhodpsn"/>
</dbReference>
<evidence type="ECO:0000256" key="1">
    <source>
        <dbReference type="ARBA" id="ARBA00004141"/>
    </source>
</evidence>
<organism evidence="11 12">
    <name type="scientific">Magallana gigas</name>
    <name type="common">Pacific oyster</name>
    <name type="synonym">Crassostrea gigas</name>
    <dbReference type="NCBI Taxonomy" id="29159"/>
    <lineage>
        <taxon>Eukaryota</taxon>
        <taxon>Metazoa</taxon>
        <taxon>Spiralia</taxon>
        <taxon>Lophotrochozoa</taxon>
        <taxon>Mollusca</taxon>
        <taxon>Bivalvia</taxon>
        <taxon>Autobranchia</taxon>
        <taxon>Pteriomorphia</taxon>
        <taxon>Ostreida</taxon>
        <taxon>Ostreoidea</taxon>
        <taxon>Ostreidae</taxon>
        <taxon>Magallana</taxon>
    </lineage>
</organism>
<evidence type="ECO:0000313" key="12">
    <source>
        <dbReference type="Proteomes" id="UP000005408"/>
    </source>
</evidence>
<feature type="transmembrane region" description="Helical" evidence="9">
    <location>
        <begin position="99"/>
        <end position="126"/>
    </location>
</feature>
<dbReference type="SUPFAM" id="SSF81321">
    <property type="entry name" value="Family A G protein-coupled receptor-like"/>
    <property type="match status" value="1"/>
</dbReference>
<keyword evidence="3 9" id="KW-1133">Transmembrane helix</keyword>
<dbReference type="PROSITE" id="PS50262">
    <property type="entry name" value="G_PROTEIN_RECEP_F1_2"/>
    <property type="match status" value="1"/>
</dbReference>
<reference evidence="11" key="1">
    <citation type="submission" date="2022-08" db="UniProtKB">
        <authorList>
            <consortium name="EnsemblMetazoa"/>
        </authorList>
    </citation>
    <scope>IDENTIFICATION</scope>
    <source>
        <strain evidence="11">05x7-T-G4-1.051#20</strain>
    </source>
</reference>
<evidence type="ECO:0000256" key="9">
    <source>
        <dbReference type="SAM" id="Phobius"/>
    </source>
</evidence>
<evidence type="ECO:0000256" key="6">
    <source>
        <dbReference type="ARBA" id="ARBA00023170"/>
    </source>
</evidence>
<feature type="transmembrane region" description="Helical" evidence="9">
    <location>
        <begin position="405"/>
        <end position="423"/>
    </location>
</feature>
<dbReference type="PROSITE" id="PS00237">
    <property type="entry name" value="G_PROTEIN_RECEP_F1_1"/>
    <property type="match status" value="1"/>
</dbReference>
<dbReference type="PANTHER" id="PTHR24243:SF224">
    <property type="entry name" value="G-PROTEIN COUPLED RECEPTOR 19-RELATED"/>
    <property type="match status" value="1"/>
</dbReference>
<dbReference type="Pfam" id="PF00001">
    <property type="entry name" value="7tm_1"/>
    <property type="match status" value="1"/>
</dbReference>
<evidence type="ECO:0000313" key="11">
    <source>
        <dbReference type="EnsemblMetazoa" id="G24329.16:cds"/>
    </source>
</evidence>
<dbReference type="Proteomes" id="UP000005408">
    <property type="component" value="Unassembled WGS sequence"/>
</dbReference>
<feature type="domain" description="G-protein coupled receptors family 1 profile" evidence="10">
    <location>
        <begin position="79"/>
        <end position="420"/>
    </location>
</feature>
<feature type="transmembrane region" description="Helical" evidence="9">
    <location>
        <begin position="230"/>
        <end position="254"/>
    </location>
</feature>
<feature type="transmembrane region" description="Helical" evidence="9">
    <location>
        <begin position="360"/>
        <end position="385"/>
    </location>
</feature>
<keyword evidence="5 9" id="KW-0472">Membrane</keyword>
<name>A0A8W8KP34_MAGGI</name>
<dbReference type="PRINTS" id="PR00237">
    <property type="entry name" value="GPCRRHODOPSN"/>
</dbReference>
<protein>
    <recommendedName>
        <fullName evidence="10">G-protein coupled receptors family 1 profile domain-containing protein</fullName>
    </recommendedName>
</protein>
<evidence type="ECO:0000256" key="8">
    <source>
        <dbReference type="RuleBase" id="RU000688"/>
    </source>
</evidence>
<feature type="transmembrane region" description="Helical" evidence="9">
    <location>
        <begin position="61"/>
        <end position="87"/>
    </location>
</feature>
<comment type="similarity">
    <text evidence="8">Belongs to the G-protein coupled receptor 1 family.</text>
</comment>